<organism evidence="1 2">
    <name type="scientific">Lysobacter capsici AZ78</name>
    <dbReference type="NCBI Taxonomy" id="1444315"/>
    <lineage>
        <taxon>Bacteria</taxon>
        <taxon>Pseudomonadati</taxon>
        <taxon>Pseudomonadota</taxon>
        <taxon>Gammaproteobacteria</taxon>
        <taxon>Lysobacterales</taxon>
        <taxon>Lysobacteraceae</taxon>
        <taxon>Lysobacter</taxon>
    </lineage>
</organism>
<dbReference type="EMBL" id="JAJA02000001">
    <property type="protein sequence ID" value="KWS06938.1"/>
    <property type="molecule type" value="Genomic_DNA"/>
</dbReference>
<accession>A0A125MNL4</accession>
<dbReference type="Proteomes" id="UP000023435">
    <property type="component" value="Unassembled WGS sequence"/>
</dbReference>
<evidence type="ECO:0000313" key="2">
    <source>
        <dbReference type="Proteomes" id="UP000023435"/>
    </source>
</evidence>
<name>A0A125MNL4_9GAMM</name>
<proteinExistence type="predicted"/>
<comment type="caution">
    <text evidence="1">The sequence shown here is derived from an EMBL/GenBank/DDBJ whole genome shotgun (WGS) entry which is preliminary data.</text>
</comment>
<keyword evidence="2" id="KW-1185">Reference proteome</keyword>
<evidence type="ECO:0000313" key="1">
    <source>
        <dbReference type="EMBL" id="KWS06938.1"/>
    </source>
</evidence>
<reference evidence="1 2" key="1">
    <citation type="journal article" date="2014" name="Genome Announc.">
        <title>Draft Genome Sequence of Lysobacter capsici AZ78, a Bacterium Antagonistic to Plant-Pathogenic Oomycetes.</title>
        <authorList>
            <person name="Puopolo G."/>
            <person name="Sonego P."/>
            <person name="Engelen K."/>
            <person name="Pertot I."/>
        </authorList>
    </citation>
    <scope>NUCLEOTIDE SEQUENCE [LARGE SCALE GENOMIC DNA]</scope>
    <source>
        <strain evidence="1 2">AZ78</strain>
    </source>
</reference>
<protein>
    <submittedName>
        <fullName evidence="1">Uncharacterized protein</fullName>
    </submittedName>
</protein>
<sequence>MKAPHRTAKHVAQVTLRVRAIASADIHPRRIGAYRASGSNPDGCI</sequence>
<gene>
    <name evidence="1" type="ORF">AZ78_4498</name>
</gene>
<dbReference type="AlphaFoldDB" id="A0A125MNL4"/>